<dbReference type="InterPro" id="IPR014509">
    <property type="entry name" value="YjdF-like"/>
</dbReference>
<keyword evidence="3" id="KW-1185">Reference proteome</keyword>
<dbReference type="AlphaFoldDB" id="A0AAW4PJS9"/>
<evidence type="ECO:0000256" key="1">
    <source>
        <dbReference type="SAM" id="Phobius"/>
    </source>
</evidence>
<dbReference type="EMBL" id="RKLT01000031">
    <property type="protein sequence ID" value="MBX0297898.1"/>
    <property type="molecule type" value="Genomic_DNA"/>
</dbReference>
<keyword evidence="1" id="KW-0472">Membrane</keyword>
<evidence type="ECO:0000313" key="2">
    <source>
        <dbReference type="EMBL" id="MBX0297898.1"/>
    </source>
</evidence>
<proteinExistence type="predicted"/>
<dbReference type="Pfam" id="PF09997">
    <property type="entry name" value="DUF2238"/>
    <property type="match status" value="1"/>
</dbReference>
<reference evidence="2 3" key="1">
    <citation type="submission" date="2021-06" db="EMBL/GenBank/DDBJ databases">
        <title>Halomicroarcula sp. a new haloarchaeum isolated from saline soil.</title>
        <authorList>
            <person name="Duran-Viseras A."/>
            <person name="Sanchez-Porro C."/>
            <person name="Ventosa A."/>
        </authorList>
    </citation>
    <scope>NUCLEOTIDE SEQUENCE [LARGE SCALE GENOMIC DNA]</scope>
    <source>
        <strain evidence="2 3">F27</strain>
    </source>
</reference>
<feature type="transmembrane region" description="Helical" evidence="1">
    <location>
        <begin position="115"/>
        <end position="135"/>
    </location>
</feature>
<feature type="transmembrane region" description="Helical" evidence="1">
    <location>
        <begin position="155"/>
        <end position="173"/>
    </location>
</feature>
<comment type="caution">
    <text evidence="2">The sequence shown here is derived from an EMBL/GenBank/DDBJ whole genome shotgun (WGS) entry which is preliminary data.</text>
</comment>
<evidence type="ECO:0008006" key="4">
    <source>
        <dbReference type="Google" id="ProtNLM"/>
    </source>
</evidence>
<sequence>MVWSELDLEGGIRYAIVAVFIVGVRERNPGAMVNAVFSFSGTYVPNILERASGIEFRPWQRVYVGTAMFLHAMGMLGPYDDVWGWDHVTHTLSSSIVSGATFVSAKRRGKEPLPVVFGSIITLGVFWEILEYLIHATADRLGMEPILVFYSKQDTLLDFVFNLVGALLVALFGNRYLANLYESEN</sequence>
<keyword evidence="1" id="KW-1133">Transmembrane helix</keyword>
<protein>
    <recommendedName>
        <fullName evidence="4">DUF2238 domain-containing protein</fullName>
    </recommendedName>
</protein>
<accession>A0AAW4PJS9</accession>
<evidence type="ECO:0000313" key="3">
    <source>
        <dbReference type="Proteomes" id="UP001430455"/>
    </source>
</evidence>
<organism evidence="2 3">
    <name type="scientific">Haloarcula nitratireducens</name>
    <dbReference type="NCBI Taxonomy" id="2487749"/>
    <lineage>
        <taxon>Archaea</taxon>
        <taxon>Methanobacteriati</taxon>
        <taxon>Methanobacteriota</taxon>
        <taxon>Stenosarchaea group</taxon>
        <taxon>Halobacteria</taxon>
        <taxon>Halobacteriales</taxon>
        <taxon>Haloarculaceae</taxon>
        <taxon>Haloarcula</taxon>
    </lineage>
</organism>
<name>A0AAW4PJS9_9EURY</name>
<dbReference type="Proteomes" id="UP001430455">
    <property type="component" value="Unassembled WGS sequence"/>
</dbReference>
<gene>
    <name evidence="2" type="ORF">EGH23_23825</name>
</gene>
<keyword evidence="1" id="KW-0812">Transmembrane</keyword>